<evidence type="ECO:0000256" key="2">
    <source>
        <dbReference type="SAM" id="Phobius"/>
    </source>
</evidence>
<evidence type="ECO:0000313" key="5">
    <source>
        <dbReference type="Proteomes" id="UP001232245"/>
    </source>
</evidence>
<feature type="coiled-coil region" evidence="1">
    <location>
        <begin position="45"/>
        <end position="72"/>
    </location>
</feature>
<evidence type="ECO:0000259" key="3">
    <source>
        <dbReference type="Pfam" id="PF26347"/>
    </source>
</evidence>
<evidence type="ECO:0000256" key="1">
    <source>
        <dbReference type="SAM" id="Coils"/>
    </source>
</evidence>
<feature type="transmembrane region" description="Helical" evidence="2">
    <location>
        <begin position="15"/>
        <end position="37"/>
    </location>
</feature>
<evidence type="ECO:0000313" key="4">
    <source>
        <dbReference type="EMBL" id="MDQ0224612.1"/>
    </source>
</evidence>
<keyword evidence="2" id="KW-1133">Transmembrane helix</keyword>
<proteinExistence type="predicted"/>
<sequence>MRIPPYYQQPSWQRFFSGVAIGAIISWIVFLFIYGVLQEKHRTIIDKQKVTIQDLEKDKELYQEEYSKINKEAQKKITVQAINVHLVNGEKYLFKDFRIKKIEDDVKDNLADLIAKDMESVYANYKLIENIVENKTHKVDGKDYKLKMTKFMLYTTIYIEVEISLI</sequence>
<dbReference type="NCBIfam" id="NF041479">
    <property type="entry name" value="spor_membprot_YtrI"/>
    <property type="match status" value="1"/>
</dbReference>
<gene>
    <name evidence="4" type="ORF">J2S02_000941</name>
</gene>
<keyword evidence="1" id="KW-0175">Coiled coil</keyword>
<dbReference type="RefSeq" id="WP_095300662.1">
    <property type="nucleotide sequence ID" value="NZ_CADEPK010000263.1"/>
</dbReference>
<accession>A0ABT9YXF6</accession>
<organism evidence="4 5">
    <name type="scientific">Metabacillus niabensis</name>
    <dbReference type="NCBI Taxonomy" id="324854"/>
    <lineage>
        <taxon>Bacteria</taxon>
        <taxon>Bacillati</taxon>
        <taxon>Bacillota</taxon>
        <taxon>Bacilli</taxon>
        <taxon>Bacillales</taxon>
        <taxon>Bacillaceae</taxon>
        <taxon>Metabacillus</taxon>
    </lineage>
</organism>
<name>A0ABT9YXF6_9BACI</name>
<dbReference type="Proteomes" id="UP001232245">
    <property type="component" value="Unassembled WGS sequence"/>
</dbReference>
<protein>
    <submittedName>
        <fullName evidence="4">Gas vesicle protein</fullName>
    </submittedName>
</protein>
<keyword evidence="2" id="KW-0812">Transmembrane</keyword>
<keyword evidence="2" id="KW-0472">Membrane</keyword>
<dbReference type="EMBL" id="JAUSTZ010000002">
    <property type="protein sequence ID" value="MDQ0224612.1"/>
    <property type="molecule type" value="Genomic_DNA"/>
</dbReference>
<feature type="domain" description="Sporulation membrane protein YtrI C-terminal" evidence="3">
    <location>
        <begin position="80"/>
        <end position="163"/>
    </location>
</feature>
<reference evidence="4 5" key="1">
    <citation type="submission" date="2023-07" db="EMBL/GenBank/DDBJ databases">
        <title>Genomic Encyclopedia of Type Strains, Phase IV (KMG-IV): sequencing the most valuable type-strain genomes for metagenomic binning, comparative biology and taxonomic classification.</title>
        <authorList>
            <person name="Goeker M."/>
        </authorList>
    </citation>
    <scope>NUCLEOTIDE SEQUENCE [LARGE SCALE GENOMIC DNA]</scope>
    <source>
        <strain evidence="4 5">DSM 17723</strain>
    </source>
</reference>
<dbReference type="InterPro" id="IPR058620">
    <property type="entry name" value="YtrI_C"/>
</dbReference>
<comment type="caution">
    <text evidence="4">The sequence shown here is derived from an EMBL/GenBank/DDBJ whole genome shotgun (WGS) entry which is preliminary data.</text>
</comment>
<dbReference type="InterPro" id="IPR048198">
    <property type="entry name" value="YtrI"/>
</dbReference>
<dbReference type="Pfam" id="PF26347">
    <property type="entry name" value="YtrI_sporulation"/>
    <property type="match status" value="1"/>
</dbReference>
<keyword evidence="5" id="KW-1185">Reference proteome</keyword>